<gene>
    <name evidence="1" type="ORF">H9977_07010</name>
</gene>
<name>A0A9D1X8P3_9BACT</name>
<protein>
    <submittedName>
        <fullName evidence="1">DUF3316 domain-containing protein</fullName>
    </submittedName>
</protein>
<evidence type="ECO:0000313" key="2">
    <source>
        <dbReference type="Proteomes" id="UP000886740"/>
    </source>
</evidence>
<accession>A0A9D1X8P3</accession>
<reference evidence="1" key="1">
    <citation type="journal article" date="2021" name="PeerJ">
        <title>Extensive microbial diversity within the chicken gut microbiome revealed by metagenomics and culture.</title>
        <authorList>
            <person name="Gilroy R."/>
            <person name="Ravi A."/>
            <person name="Getino M."/>
            <person name="Pursley I."/>
            <person name="Horton D.L."/>
            <person name="Alikhan N.F."/>
            <person name="Baker D."/>
            <person name="Gharbi K."/>
            <person name="Hall N."/>
            <person name="Watson M."/>
            <person name="Adriaenssens E.M."/>
            <person name="Foster-Nyarko E."/>
            <person name="Jarju S."/>
            <person name="Secka A."/>
            <person name="Antonio M."/>
            <person name="Oren A."/>
            <person name="Chaudhuri R.R."/>
            <person name="La Ragione R."/>
            <person name="Hildebrand F."/>
            <person name="Pallen M.J."/>
        </authorList>
    </citation>
    <scope>NUCLEOTIDE SEQUENCE</scope>
    <source>
        <strain evidence="1">ChiGjej6B6-14162</strain>
    </source>
</reference>
<reference evidence="1" key="2">
    <citation type="submission" date="2021-04" db="EMBL/GenBank/DDBJ databases">
        <authorList>
            <person name="Gilroy R."/>
        </authorList>
    </citation>
    <scope>NUCLEOTIDE SEQUENCE</scope>
    <source>
        <strain evidence="1">ChiGjej6B6-14162</strain>
    </source>
</reference>
<dbReference type="Pfam" id="PF11777">
    <property type="entry name" value="DUF3316"/>
    <property type="match status" value="1"/>
</dbReference>
<comment type="caution">
    <text evidence="1">The sequence shown here is derived from an EMBL/GenBank/DDBJ whole genome shotgun (WGS) entry which is preliminary data.</text>
</comment>
<dbReference type="AlphaFoldDB" id="A0A9D1X8P3"/>
<evidence type="ECO:0000313" key="1">
    <source>
        <dbReference type="EMBL" id="HIX74764.1"/>
    </source>
</evidence>
<sequence>MIRPFLLSTVLALFAALSPLRGQEELPLSIMEATSIGVGGYNLMDTYLTPGATVNYSGAGLSVLNERMKMTGIADGNISRQQLLRAEFSSTSNGAGTKSNLELLGQYALNYHYHFTPLPNLKLLAGGGARGLLGMIYNMQNGNNPVSVKADLDLNLSGMAIYQLAIKDYPVTLRYQVDLPFSGICFAPKYGQSYYEMFGLSNSGGLVRYNSFHNKFAIQNYLTADFPIGNFTIRAAFHHQAYHTDMNGIKSHVISRSFMIGFVREFISWGGKKSKRMRESYRSAFY</sequence>
<dbReference type="EMBL" id="DXEL01000048">
    <property type="protein sequence ID" value="HIX74764.1"/>
    <property type="molecule type" value="Genomic_DNA"/>
</dbReference>
<organism evidence="1 2">
    <name type="scientific">Candidatus Parabacteroides intestinipullorum</name>
    <dbReference type="NCBI Taxonomy" id="2838723"/>
    <lineage>
        <taxon>Bacteria</taxon>
        <taxon>Pseudomonadati</taxon>
        <taxon>Bacteroidota</taxon>
        <taxon>Bacteroidia</taxon>
        <taxon>Bacteroidales</taxon>
        <taxon>Tannerellaceae</taxon>
        <taxon>Parabacteroides</taxon>
    </lineage>
</organism>
<dbReference type="InterPro" id="IPR016879">
    <property type="entry name" value="UCP028299"/>
</dbReference>
<dbReference type="Proteomes" id="UP000886740">
    <property type="component" value="Unassembled WGS sequence"/>
</dbReference>
<proteinExistence type="predicted"/>